<dbReference type="EMBL" id="RCHU02000014">
    <property type="protein sequence ID" value="KAL3571414.1"/>
    <property type="molecule type" value="Genomic_DNA"/>
</dbReference>
<proteinExistence type="predicted"/>
<evidence type="ECO:0000313" key="1">
    <source>
        <dbReference type="EMBL" id="KAL3571414.1"/>
    </source>
</evidence>
<sequence>MGVVLILRDSKMVVPLTICPAGIIPKGSDVWYWFIKSPSSEYVIVETLFSHFQYMGCCIPGSTNQSTNTYRKANRSGESLKALTDEVLVRTFWEEGRVNEAVETAVDRSFEKNGEKISQDGLEKLLDEAGRCGNKSLHMLMPYASMVDGNLELDEDPFVNKTIITPDMSLVNNSSTNRGGDDPDMALALETLLMASRSQDIQDVWKVSRKRDGVFFPFDVEQKQLRFLY</sequence>
<protein>
    <submittedName>
        <fullName evidence="1">Uncharacterized protein</fullName>
    </submittedName>
</protein>
<accession>A0ACC4AZB4</accession>
<gene>
    <name evidence="1" type="ORF">D5086_025318</name>
</gene>
<name>A0ACC4AZB4_POPAL</name>
<evidence type="ECO:0000313" key="2">
    <source>
        <dbReference type="Proteomes" id="UP000309997"/>
    </source>
</evidence>
<organism evidence="1 2">
    <name type="scientific">Populus alba</name>
    <name type="common">White poplar</name>
    <dbReference type="NCBI Taxonomy" id="43335"/>
    <lineage>
        <taxon>Eukaryota</taxon>
        <taxon>Viridiplantae</taxon>
        <taxon>Streptophyta</taxon>
        <taxon>Embryophyta</taxon>
        <taxon>Tracheophyta</taxon>
        <taxon>Spermatophyta</taxon>
        <taxon>Magnoliopsida</taxon>
        <taxon>eudicotyledons</taxon>
        <taxon>Gunneridae</taxon>
        <taxon>Pentapetalae</taxon>
        <taxon>rosids</taxon>
        <taxon>fabids</taxon>
        <taxon>Malpighiales</taxon>
        <taxon>Salicaceae</taxon>
        <taxon>Saliceae</taxon>
        <taxon>Populus</taxon>
    </lineage>
</organism>
<keyword evidence="2" id="KW-1185">Reference proteome</keyword>
<comment type="caution">
    <text evidence="1">The sequence shown here is derived from an EMBL/GenBank/DDBJ whole genome shotgun (WGS) entry which is preliminary data.</text>
</comment>
<reference evidence="1 2" key="1">
    <citation type="journal article" date="2024" name="Plant Biotechnol. J.">
        <title>Genome and CRISPR/Cas9 system of a widespread forest tree (Populus alba) in the world.</title>
        <authorList>
            <person name="Liu Y.J."/>
            <person name="Jiang P.F."/>
            <person name="Han X.M."/>
            <person name="Li X.Y."/>
            <person name="Wang H.M."/>
            <person name="Wang Y.J."/>
            <person name="Wang X.X."/>
            <person name="Zeng Q.Y."/>
        </authorList>
    </citation>
    <scope>NUCLEOTIDE SEQUENCE [LARGE SCALE GENOMIC DNA]</scope>
    <source>
        <strain evidence="2">cv. PAL-ZL1</strain>
    </source>
</reference>
<dbReference type="Proteomes" id="UP000309997">
    <property type="component" value="Unassembled WGS sequence"/>
</dbReference>